<dbReference type="KEGG" id="ace:Acel_0419"/>
<dbReference type="Pfam" id="PF13692">
    <property type="entry name" value="Glyco_trans_1_4"/>
    <property type="match status" value="1"/>
</dbReference>
<keyword evidence="1" id="KW-0328">Glycosyltransferase</keyword>
<dbReference type="HOGENOM" id="CLU_009583_27_6_11"/>
<dbReference type="Gene3D" id="3.40.50.2000">
    <property type="entry name" value="Glycogen Phosphorylase B"/>
    <property type="match status" value="2"/>
</dbReference>
<dbReference type="PANTHER" id="PTHR46401:SF2">
    <property type="entry name" value="GLYCOSYLTRANSFERASE WBBK-RELATED"/>
    <property type="match status" value="1"/>
</dbReference>
<dbReference type="PANTHER" id="PTHR46401">
    <property type="entry name" value="GLYCOSYLTRANSFERASE WBBK-RELATED"/>
    <property type="match status" value="1"/>
</dbReference>
<dbReference type="STRING" id="351607.Acel_0419"/>
<evidence type="ECO:0000256" key="1">
    <source>
        <dbReference type="ARBA" id="ARBA00022676"/>
    </source>
</evidence>
<evidence type="ECO:0000313" key="5">
    <source>
        <dbReference type="Proteomes" id="UP000008221"/>
    </source>
</evidence>
<reference evidence="4 5" key="1">
    <citation type="journal article" date="2009" name="Genome Res.">
        <title>Complete genome of the cellulolytic thermophile Acidothermus cellulolyticus 11B provides insights into its ecophysiological and evolutionary adaptations.</title>
        <authorList>
            <person name="Barabote R.D."/>
            <person name="Xie G."/>
            <person name="Leu D.H."/>
            <person name="Normand P."/>
            <person name="Necsulea A."/>
            <person name="Daubin V."/>
            <person name="Medigue C."/>
            <person name="Adney W.S."/>
            <person name="Xu X.C."/>
            <person name="Lapidus A."/>
            <person name="Parales R.E."/>
            <person name="Detter C."/>
            <person name="Pujic P."/>
            <person name="Bruce D."/>
            <person name="Lavire C."/>
            <person name="Challacombe J.F."/>
            <person name="Brettin T.S."/>
            <person name="Berry A.M."/>
        </authorList>
    </citation>
    <scope>NUCLEOTIDE SEQUENCE [LARGE SCALE GENOMIC DNA]</scope>
    <source>
        <strain evidence="5">ATCC 43068 / DSM 8971 / 11B</strain>
    </source>
</reference>
<dbReference type="InParanoid" id="A0LRY3"/>
<dbReference type="CDD" id="cd03809">
    <property type="entry name" value="GT4_MtfB-like"/>
    <property type="match status" value="1"/>
</dbReference>
<evidence type="ECO:0000256" key="2">
    <source>
        <dbReference type="ARBA" id="ARBA00022679"/>
    </source>
</evidence>
<dbReference type="Proteomes" id="UP000008221">
    <property type="component" value="Chromosome"/>
</dbReference>
<name>A0LRY3_ACIC1</name>
<dbReference type="SUPFAM" id="SSF53756">
    <property type="entry name" value="UDP-Glycosyltransferase/glycogen phosphorylase"/>
    <property type="match status" value="1"/>
</dbReference>
<feature type="domain" description="Glycosyltransferase subfamily 4-like N-terminal" evidence="3">
    <location>
        <begin position="18"/>
        <end position="174"/>
    </location>
</feature>
<dbReference type="AlphaFoldDB" id="A0LRY3"/>
<protein>
    <submittedName>
        <fullName evidence="4">Glycosyl transferase, group 1</fullName>
    </submittedName>
</protein>
<dbReference type="GO" id="GO:0016757">
    <property type="term" value="F:glycosyltransferase activity"/>
    <property type="evidence" value="ECO:0007669"/>
    <property type="project" value="UniProtKB-KW"/>
</dbReference>
<proteinExistence type="predicted"/>
<dbReference type="OrthoDB" id="9801609at2"/>
<dbReference type="EMBL" id="CP000481">
    <property type="protein sequence ID" value="ABK52193.1"/>
    <property type="molecule type" value="Genomic_DNA"/>
</dbReference>
<evidence type="ECO:0000259" key="3">
    <source>
        <dbReference type="Pfam" id="PF13579"/>
    </source>
</evidence>
<dbReference type="CAZy" id="GT4">
    <property type="family name" value="Glycosyltransferase Family 4"/>
</dbReference>
<dbReference type="eggNOG" id="COG0438">
    <property type="taxonomic scope" value="Bacteria"/>
</dbReference>
<dbReference type="RefSeq" id="WP_011719256.1">
    <property type="nucleotide sequence ID" value="NC_008578.1"/>
</dbReference>
<keyword evidence="2 4" id="KW-0808">Transferase</keyword>
<dbReference type="Pfam" id="PF13579">
    <property type="entry name" value="Glyco_trans_4_4"/>
    <property type="match status" value="1"/>
</dbReference>
<sequence length="370" mass="39589">MPSVHVTLDATPLLGIRTGVGHYVAQLAAALAARDDVRLTLTAFTWRGRLNRLPDLPPGAAVRARRAPARALRLAWRLSNLPPVERICGRADVFHGTNFVLPPARSAAGVVTIHDLAFLLYPDTVDAKSREYRVLVPRALQRARVVVVPSRAIADDLTAAYGFPRDRVVVTPLGVDAAWFTATPPGRELRERYRIPARYVLFIGTLEPRKNLPVLLQAHRLARAGNPQVPPLVVVGAAGWGDVPVDTADDGSVVRTGYLPHDVVRSLTAGAAAVVIPSRYEGFGLPALEAFACGTPVVASDIPALREVTGGLARYVPVSDAEALAEALCAISDDAADDAGRSARRTWAATFTWDRCADLTVAAYRQACAG</sequence>
<evidence type="ECO:0000313" key="4">
    <source>
        <dbReference type="EMBL" id="ABK52193.1"/>
    </source>
</evidence>
<keyword evidence="5" id="KW-1185">Reference proteome</keyword>
<accession>A0LRY3</accession>
<dbReference type="GO" id="GO:0009103">
    <property type="term" value="P:lipopolysaccharide biosynthetic process"/>
    <property type="evidence" value="ECO:0007669"/>
    <property type="project" value="TreeGrafter"/>
</dbReference>
<organism evidence="4 5">
    <name type="scientific">Acidothermus cellulolyticus (strain ATCC 43068 / DSM 8971 / 11B)</name>
    <dbReference type="NCBI Taxonomy" id="351607"/>
    <lineage>
        <taxon>Bacteria</taxon>
        <taxon>Bacillati</taxon>
        <taxon>Actinomycetota</taxon>
        <taxon>Actinomycetes</taxon>
        <taxon>Acidothermales</taxon>
        <taxon>Acidothermaceae</taxon>
        <taxon>Acidothermus</taxon>
    </lineage>
</organism>
<gene>
    <name evidence="4" type="ordered locus">Acel_0419</name>
</gene>
<dbReference type="InterPro" id="IPR028098">
    <property type="entry name" value="Glyco_trans_4-like_N"/>
</dbReference>